<evidence type="ECO:0000313" key="1">
    <source>
        <dbReference type="EMBL" id="MCF0060110.1"/>
    </source>
</evidence>
<proteinExistence type="predicted"/>
<name>A0A9X1PH35_9BACT</name>
<dbReference type="RefSeq" id="WP_234652621.1">
    <property type="nucleotide sequence ID" value="NZ_CP094997.1"/>
</dbReference>
<dbReference type="EMBL" id="JAJTTC010000001">
    <property type="protein sequence ID" value="MCF0060110.1"/>
    <property type="molecule type" value="Genomic_DNA"/>
</dbReference>
<organism evidence="1 2">
    <name type="scientific">Dyadobacter chenwenxiniae</name>
    <dbReference type="NCBI Taxonomy" id="2906456"/>
    <lineage>
        <taxon>Bacteria</taxon>
        <taxon>Pseudomonadati</taxon>
        <taxon>Bacteroidota</taxon>
        <taxon>Cytophagia</taxon>
        <taxon>Cytophagales</taxon>
        <taxon>Spirosomataceae</taxon>
        <taxon>Dyadobacter</taxon>
    </lineage>
</organism>
<evidence type="ECO:0000313" key="2">
    <source>
        <dbReference type="Proteomes" id="UP001139000"/>
    </source>
</evidence>
<protein>
    <submittedName>
        <fullName evidence="1">Uncharacterized protein</fullName>
    </submittedName>
</protein>
<dbReference type="Proteomes" id="UP001139000">
    <property type="component" value="Unassembled WGS sequence"/>
</dbReference>
<comment type="caution">
    <text evidence="1">The sequence shown here is derived from an EMBL/GenBank/DDBJ whole genome shotgun (WGS) entry which is preliminary data.</text>
</comment>
<dbReference type="AlphaFoldDB" id="A0A9X1PH35"/>
<reference evidence="1" key="1">
    <citation type="submission" date="2021-12" db="EMBL/GenBank/DDBJ databases">
        <title>Novel species in genus Dyadobacter.</title>
        <authorList>
            <person name="Ma C."/>
        </authorList>
    </citation>
    <scope>NUCLEOTIDE SEQUENCE</scope>
    <source>
        <strain evidence="1">LJ419</strain>
    </source>
</reference>
<sequence>MKIEQINAKVQSYLAAKDLIKKKQETWQNKIRDLIFDLLKNLSLNSDLPARAELNDAVENHNSVILVLNDEVTNFRDHFTGKRFIKKGGSLIFAQLKNGNIMTVIKKPELPELGSDYENLIIGKEYPPESLNSNVVLDIVGDFIDKMIEWENSQDRGQIGF</sequence>
<accession>A0A9X1PH35</accession>
<gene>
    <name evidence="1" type="ORF">LXM26_01290</name>
</gene>
<keyword evidence="2" id="KW-1185">Reference proteome</keyword>